<accession>A0A4Y8CYV1</accession>
<feature type="compositionally biased region" description="Polar residues" evidence="1">
    <location>
        <begin position="154"/>
        <end position="164"/>
    </location>
</feature>
<name>A0A4Y8CYV1_9HELO</name>
<evidence type="ECO:0000313" key="3">
    <source>
        <dbReference type="Proteomes" id="UP000297299"/>
    </source>
</evidence>
<proteinExistence type="predicted"/>
<keyword evidence="3" id="KW-1185">Reference proteome</keyword>
<sequence>MQYKNLSETFKALSSFSQTIILNVATASAALEAKVIADLRDDVAKANASANSDINAQSEEFGKLFSVHWPAENPDEFLQQFVKFSFVKAPSNVSKDKFAHVEQFLDWLQDQVLSAHLNTRDAYIKFAKDHGVLDGAGSNNTANDGAMRDVGARQNASAGPSRATNNEKRS</sequence>
<gene>
    <name evidence="2" type="ORF">BOTCAL_0262g00040</name>
</gene>
<dbReference type="Proteomes" id="UP000297299">
    <property type="component" value="Unassembled WGS sequence"/>
</dbReference>
<reference evidence="2 3" key="1">
    <citation type="submission" date="2017-11" db="EMBL/GenBank/DDBJ databases">
        <title>Comparative genomics of Botrytis spp.</title>
        <authorList>
            <person name="Valero-Jimenez C.A."/>
            <person name="Tapia P."/>
            <person name="Veloso J."/>
            <person name="Silva-Moreno E."/>
            <person name="Staats M."/>
            <person name="Valdes J.H."/>
            <person name="Van Kan J.A.L."/>
        </authorList>
    </citation>
    <scope>NUCLEOTIDE SEQUENCE [LARGE SCALE GENOMIC DNA]</scope>
    <source>
        <strain evidence="2 3">MUCL2830</strain>
    </source>
</reference>
<feature type="region of interest" description="Disordered" evidence="1">
    <location>
        <begin position="134"/>
        <end position="170"/>
    </location>
</feature>
<dbReference type="OrthoDB" id="3528903at2759"/>
<comment type="caution">
    <text evidence="2">The sequence shown here is derived from an EMBL/GenBank/DDBJ whole genome shotgun (WGS) entry which is preliminary data.</text>
</comment>
<dbReference type="EMBL" id="PHWZ01000261">
    <property type="protein sequence ID" value="TEY51934.1"/>
    <property type="molecule type" value="Genomic_DNA"/>
</dbReference>
<protein>
    <submittedName>
        <fullName evidence="2">Uncharacterized protein</fullName>
    </submittedName>
</protein>
<dbReference type="AlphaFoldDB" id="A0A4Y8CYV1"/>
<evidence type="ECO:0000256" key="1">
    <source>
        <dbReference type="SAM" id="MobiDB-lite"/>
    </source>
</evidence>
<evidence type="ECO:0000313" key="2">
    <source>
        <dbReference type="EMBL" id="TEY51934.1"/>
    </source>
</evidence>
<organism evidence="2 3">
    <name type="scientific">Botryotinia calthae</name>
    <dbReference type="NCBI Taxonomy" id="38488"/>
    <lineage>
        <taxon>Eukaryota</taxon>
        <taxon>Fungi</taxon>
        <taxon>Dikarya</taxon>
        <taxon>Ascomycota</taxon>
        <taxon>Pezizomycotina</taxon>
        <taxon>Leotiomycetes</taxon>
        <taxon>Helotiales</taxon>
        <taxon>Sclerotiniaceae</taxon>
        <taxon>Botryotinia</taxon>
    </lineage>
</organism>